<gene>
    <name evidence="3" type="ORF">CAP_6516</name>
</gene>
<dbReference type="AlphaFoldDB" id="A0A017T2J8"/>
<dbReference type="SUPFAM" id="SSF49879">
    <property type="entry name" value="SMAD/FHA domain"/>
    <property type="match status" value="1"/>
</dbReference>
<dbReference type="Pfam" id="PF00498">
    <property type="entry name" value="FHA"/>
    <property type="match status" value="1"/>
</dbReference>
<feature type="domain" description="FHA" evidence="2">
    <location>
        <begin position="1"/>
        <end position="33"/>
    </location>
</feature>
<organism evidence="3 4">
    <name type="scientific">Chondromyces apiculatus DSM 436</name>
    <dbReference type="NCBI Taxonomy" id="1192034"/>
    <lineage>
        <taxon>Bacteria</taxon>
        <taxon>Pseudomonadati</taxon>
        <taxon>Myxococcota</taxon>
        <taxon>Polyangia</taxon>
        <taxon>Polyangiales</taxon>
        <taxon>Polyangiaceae</taxon>
        <taxon>Chondromyces</taxon>
    </lineage>
</organism>
<dbReference type="EMBL" id="ASRX01000055">
    <property type="protein sequence ID" value="EYF02781.1"/>
    <property type="molecule type" value="Genomic_DNA"/>
</dbReference>
<dbReference type="STRING" id="1192034.CAP_6516"/>
<dbReference type="InterPro" id="IPR000253">
    <property type="entry name" value="FHA_dom"/>
</dbReference>
<reference evidence="3 4" key="1">
    <citation type="submission" date="2013-05" db="EMBL/GenBank/DDBJ databases">
        <title>Genome assembly of Chondromyces apiculatus DSM 436.</title>
        <authorList>
            <person name="Sharma G."/>
            <person name="Khatri I."/>
            <person name="Kaur C."/>
            <person name="Mayilraj S."/>
            <person name="Subramanian S."/>
        </authorList>
    </citation>
    <scope>NUCLEOTIDE SEQUENCE [LARGE SCALE GENOMIC DNA]</scope>
    <source>
        <strain evidence="3 4">DSM 436</strain>
    </source>
</reference>
<comment type="caution">
    <text evidence="3">The sequence shown here is derived from an EMBL/GenBank/DDBJ whole genome shotgun (WGS) entry which is preliminary data.</text>
</comment>
<evidence type="ECO:0000259" key="2">
    <source>
        <dbReference type="PROSITE" id="PS50006"/>
    </source>
</evidence>
<dbReference type="CDD" id="cd00060">
    <property type="entry name" value="FHA"/>
    <property type="match status" value="1"/>
</dbReference>
<proteinExistence type="predicted"/>
<dbReference type="Proteomes" id="UP000019678">
    <property type="component" value="Unassembled WGS sequence"/>
</dbReference>
<keyword evidence="1" id="KW-1133">Transmembrane helix</keyword>
<protein>
    <submittedName>
        <fullName evidence="3">FHA domain protein</fullName>
    </submittedName>
</protein>
<keyword evidence="1" id="KW-0812">Transmembrane</keyword>
<evidence type="ECO:0000256" key="1">
    <source>
        <dbReference type="SAM" id="Phobius"/>
    </source>
</evidence>
<dbReference type="Gene3D" id="2.60.200.20">
    <property type="match status" value="1"/>
</dbReference>
<feature type="transmembrane region" description="Helical" evidence="1">
    <location>
        <begin position="45"/>
        <end position="67"/>
    </location>
</feature>
<evidence type="ECO:0000313" key="3">
    <source>
        <dbReference type="EMBL" id="EYF02781.1"/>
    </source>
</evidence>
<keyword evidence="1" id="KW-0472">Membrane</keyword>
<name>A0A017T2J8_9BACT</name>
<dbReference type="eggNOG" id="COG1716">
    <property type="taxonomic scope" value="Bacteria"/>
</dbReference>
<dbReference type="InterPro" id="IPR008984">
    <property type="entry name" value="SMAD_FHA_dom_sf"/>
</dbReference>
<dbReference type="PROSITE" id="PS50006">
    <property type="entry name" value="FHA_DOMAIN"/>
    <property type="match status" value="1"/>
</dbReference>
<keyword evidence="4" id="KW-1185">Reference proteome</keyword>
<sequence>MSSEHAIVRWFQERWELRDLGSRNGTFVDGRRLDAGERALLHEGAVFTLGGLAMGFTLVGAGAPLLLARQRKTGQTQTATDHVLALPDDAHPRALVFQDAAGQWVVEREDEAPQPVVDHELLIVDGQTWVVELPAGAPATWVGLVDTALETVAMRFVVSRDEEHVEVTVLRGGHPILLAPRSYHYLLLTLARQRLKDAELPPIECGWIDRGALCKMLAVDPLKLNVDVSRARKQLGDAGIRGAAGLIERRPTTGQLRLGVARVEVVSP</sequence>
<accession>A0A017T2J8</accession>
<evidence type="ECO:0000313" key="4">
    <source>
        <dbReference type="Proteomes" id="UP000019678"/>
    </source>
</evidence>